<dbReference type="EMBL" id="GG745345">
    <property type="protein sequence ID" value="KNE64532.1"/>
    <property type="molecule type" value="Genomic_DNA"/>
</dbReference>
<organism evidence="2 3">
    <name type="scientific">Allomyces macrogynus (strain ATCC 38327)</name>
    <name type="common">Allomyces javanicus var. macrogynus</name>
    <dbReference type="NCBI Taxonomy" id="578462"/>
    <lineage>
        <taxon>Eukaryota</taxon>
        <taxon>Fungi</taxon>
        <taxon>Fungi incertae sedis</taxon>
        <taxon>Blastocladiomycota</taxon>
        <taxon>Blastocladiomycetes</taxon>
        <taxon>Blastocladiales</taxon>
        <taxon>Blastocladiaceae</taxon>
        <taxon>Allomyces</taxon>
    </lineage>
</organism>
<evidence type="ECO:0000256" key="1">
    <source>
        <dbReference type="SAM" id="MobiDB-lite"/>
    </source>
</evidence>
<dbReference type="OrthoDB" id="5593609at2759"/>
<accession>A0A0L0SPX6</accession>
<reference evidence="3" key="2">
    <citation type="submission" date="2009-11" db="EMBL/GenBank/DDBJ databases">
        <title>The Genome Sequence of Allomyces macrogynus strain ATCC 38327.</title>
        <authorList>
            <consortium name="The Broad Institute Genome Sequencing Platform"/>
            <person name="Russ C."/>
            <person name="Cuomo C."/>
            <person name="Shea T."/>
            <person name="Young S.K."/>
            <person name="Zeng Q."/>
            <person name="Koehrsen M."/>
            <person name="Haas B."/>
            <person name="Borodovsky M."/>
            <person name="Guigo R."/>
            <person name="Alvarado L."/>
            <person name="Berlin A."/>
            <person name="Borenstein D."/>
            <person name="Chen Z."/>
            <person name="Engels R."/>
            <person name="Freedman E."/>
            <person name="Gellesch M."/>
            <person name="Goldberg J."/>
            <person name="Griggs A."/>
            <person name="Gujja S."/>
            <person name="Heiman D."/>
            <person name="Hepburn T."/>
            <person name="Howarth C."/>
            <person name="Jen D."/>
            <person name="Larson L."/>
            <person name="Lewis B."/>
            <person name="Mehta T."/>
            <person name="Park D."/>
            <person name="Pearson M."/>
            <person name="Roberts A."/>
            <person name="Saif S."/>
            <person name="Shenoy N."/>
            <person name="Sisk P."/>
            <person name="Stolte C."/>
            <person name="Sykes S."/>
            <person name="Walk T."/>
            <person name="White J."/>
            <person name="Yandava C."/>
            <person name="Burger G."/>
            <person name="Gray M.W."/>
            <person name="Holland P.W.H."/>
            <person name="King N."/>
            <person name="Lang F.B.F."/>
            <person name="Roger A.J."/>
            <person name="Ruiz-Trillo I."/>
            <person name="Lander E."/>
            <person name="Nusbaum C."/>
        </authorList>
    </citation>
    <scope>NUCLEOTIDE SEQUENCE [LARGE SCALE GENOMIC DNA]</scope>
    <source>
        <strain evidence="3">ATCC 38327</strain>
    </source>
</reference>
<evidence type="ECO:0000313" key="3">
    <source>
        <dbReference type="Proteomes" id="UP000054350"/>
    </source>
</evidence>
<dbReference type="Proteomes" id="UP000054350">
    <property type="component" value="Unassembled WGS sequence"/>
</dbReference>
<reference evidence="2 3" key="1">
    <citation type="submission" date="2009-11" db="EMBL/GenBank/DDBJ databases">
        <title>Annotation of Allomyces macrogynus ATCC 38327.</title>
        <authorList>
            <consortium name="The Broad Institute Genome Sequencing Platform"/>
            <person name="Russ C."/>
            <person name="Cuomo C."/>
            <person name="Burger G."/>
            <person name="Gray M.W."/>
            <person name="Holland P.W.H."/>
            <person name="King N."/>
            <person name="Lang F.B.F."/>
            <person name="Roger A.J."/>
            <person name="Ruiz-Trillo I."/>
            <person name="Young S.K."/>
            <person name="Zeng Q."/>
            <person name="Gargeya S."/>
            <person name="Fitzgerald M."/>
            <person name="Haas B."/>
            <person name="Abouelleil A."/>
            <person name="Alvarado L."/>
            <person name="Arachchi H.M."/>
            <person name="Berlin A."/>
            <person name="Chapman S.B."/>
            <person name="Gearin G."/>
            <person name="Goldberg J."/>
            <person name="Griggs A."/>
            <person name="Gujja S."/>
            <person name="Hansen M."/>
            <person name="Heiman D."/>
            <person name="Howarth C."/>
            <person name="Larimer J."/>
            <person name="Lui A."/>
            <person name="MacDonald P.J.P."/>
            <person name="McCowen C."/>
            <person name="Montmayeur A."/>
            <person name="Murphy C."/>
            <person name="Neiman D."/>
            <person name="Pearson M."/>
            <person name="Priest M."/>
            <person name="Roberts A."/>
            <person name="Saif S."/>
            <person name="Shea T."/>
            <person name="Sisk P."/>
            <person name="Stolte C."/>
            <person name="Sykes S."/>
            <person name="Wortman J."/>
            <person name="Nusbaum C."/>
            <person name="Birren B."/>
        </authorList>
    </citation>
    <scope>NUCLEOTIDE SEQUENCE [LARGE SCALE GENOMIC DNA]</scope>
    <source>
        <strain evidence="2 3">ATCC 38327</strain>
    </source>
</reference>
<gene>
    <name evidence="2" type="ORF">AMAG_09892</name>
</gene>
<proteinExistence type="predicted"/>
<keyword evidence="3" id="KW-1185">Reference proteome</keyword>
<feature type="compositionally biased region" description="Low complexity" evidence="1">
    <location>
        <begin position="7"/>
        <end position="19"/>
    </location>
</feature>
<evidence type="ECO:0000313" key="2">
    <source>
        <dbReference type="EMBL" id="KNE64532.1"/>
    </source>
</evidence>
<sequence>MAQDLNPPATASPSSRPPAVAQTPTRPPPDNAPGALEEVELMPGVYLVKRPSASSSSSAAPAPAPQSDWECQYAQTLHDLDTESLEGEYRALVTSARHLDRSNREMEEYAAAEEDDAERAELTSIIAENGPVLVRLVQKAHIVRESLTRRGVDVDHLLGTIAVPGTVATTTTMVSPLGGAPAPPAAQAAGADGTRITPNAAAAAQEPDEGGFFL</sequence>
<name>A0A0L0SPX6_ALLM3</name>
<dbReference type="VEuPathDB" id="FungiDB:AMAG_09892"/>
<dbReference type="AlphaFoldDB" id="A0A0L0SPX6"/>
<feature type="region of interest" description="Disordered" evidence="1">
    <location>
        <begin position="1"/>
        <end position="35"/>
    </location>
</feature>
<protein>
    <submittedName>
        <fullName evidence="2">Uncharacterized protein</fullName>
    </submittedName>
</protein>